<dbReference type="InterPro" id="IPR043831">
    <property type="entry name" value="DUF5808"/>
</dbReference>
<dbReference type="Pfam" id="PF19124">
    <property type="entry name" value="DUF5808"/>
    <property type="match status" value="1"/>
</dbReference>
<sequence length="103" mass="11414">MGQRTKKKSGLKSVVRLVTIGLVVAAVAKELQKDEDDRTWNGTVAGFVPYDFRVPTVDRIRERMWDPEGEHIVSPHVFGVGWTLNLGRVVTLARAQLGQAAES</sequence>
<evidence type="ECO:0000256" key="1">
    <source>
        <dbReference type="SAM" id="SignalP"/>
    </source>
</evidence>
<keyword evidence="4" id="KW-1185">Reference proteome</keyword>
<dbReference type="RefSeq" id="WP_225565946.1">
    <property type="nucleotide sequence ID" value="NZ_JAIXCQ010000008.1"/>
</dbReference>
<evidence type="ECO:0000259" key="2">
    <source>
        <dbReference type="Pfam" id="PF19124"/>
    </source>
</evidence>
<evidence type="ECO:0000313" key="3">
    <source>
        <dbReference type="EMBL" id="MCA5894182.1"/>
    </source>
</evidence>
<dbReference type="Proteomes" id="UP001319870">
    <property type="component" value="Unassembled WGS sequence"/>
</dbReference>
<keyword evidence="1" id="KW-0732">Signal</keyword>
<organism evidence="3 4">
    <name type="scientific">Isoptericola luteus</name>
    <dbReference type="NCBI Taxonomy" id="2879484"/>
    <lineage>
        <taxon>Bacteria</taxon>
        <taxon>Bacillati</taxon>
        <taxon>Actinomycetota</taxon>
        <taxon>Actinomycetes</taxon>
        <taxon>Micrococcales</taxon>
        <taxon>Promicromonosporaceae</taxon>
        <taxon>Isoptericola</taxon>
    </lineage>
</organism>
<feature type="chain" id="PRO_5046859444" evidence="1">
    <location>
        <begin position="29"/>
        <end position="103"/>
    </location>
</feature>
<proteinExistence type="predicted"/>
<feature type="signal peptide" evidence="1">
    <location>
        <begin position="1"/>
        <end position="28"/>
    </location>
</feature>
<evidence type="ECO:0000313" key="4">
    <source>
        <dbReference type="Proteomes" id="UP001319870"/>
    </source>
</evidence>
<reference evidence="3 4" key="1">
    <citation type="submission" date="2021-09" db="EMBL/GenBank/DDBJ databases">
        <title>Isoptericola luteus sp. nov., a novel bacterium isolated from Harbin, the capital city of Heilongjiang province.</title>
        <authorList>
            <person name="Li J."/>
        </authorList>
    </citation>
    <scope>NUCLEOTIDE SEQUENCE [LARGE SCALE GENOMIC DNA]</scope>
    <source>
        <strain evidence="3 4">NEAU-Y5</strain>
    </source>
</reference>
<feature type="domain" description="DUF5808" evidence="2">
    <location>
        <begin position="67"/>
        <end position="90"/>
    </location>
</feature>
<accession>A0ABS7ZGN3</accession>
<name>A0ABS7ZGN3_9MICO</name>
<comment type="caution">
    <text evidence="3">The sequence shown here is derived from an EMBL/GenBank/DDBJ whole genome shotgun (WGS) entry which is preliminary data.</text>
</comment>
<dbReference type="EMBL" id="JAIXCQ010000008">
    <property type="protein sequence ID" value="MCA5894182.1"/>
    <property type="molecule type" value="Genomic_DNA"/>
</dbReference>
<gene>
    <name evidence="3" type="ORF">LEP48_12610</name>
</gene>
<protein>
    <submittedName>
        <fullName evidence="3">DUF5808 domain-containing protein</fullName>
    </submittedName>
</protein>